<accession>A0A543NJQ3</accession>
<dbReference type="InterPro" id="IPR050155">
    <property type="entry name" value="HAD-like_hydrolase_sf"/>
</dbReference>
<dbReference type="Gene3D" id="3.40.50.1000">
    <property type="entry name" value="HAD superfamily/HAD-like"/>
    <property type="match status" value="1"/>
</dbReference>
<dbReference type="AlphaFoldDB" id="A0A543NJQ3"/>
<dbReference type="SFLD" id="SFLDG01129">
    <property type="entry name" value="C1.5:_HAD__Beta-PGM__Phosphata"/>
    <property type="match status" value="1"/>
</dbReference>
<dbReference type="EMBL" id="VFQC01000001">
    <property type="protein sequence ID" value="TQN32049.1"/>
    <property type="molecule type" value="Genomic_DNA"/>
</dbReference>
<dbReference type="GO" id="GO:0008967">
    <property type="term" value="F:phosphoglycolate phosphatase activity"/>
    <property type="evidence" value="ECO:0007669"/>
    <property type="project" value="TreeGrafter"/>
</dbReference>
<evidence type="ECO:0000313" key="2">
    <source>
        <dbReference type="Proteomes" id="UP000317422"/>
    </source>
</evidence>
<dbReference type="GO" id="GO:0006281">
    <property type="term" value="P:DNA repair"/>
    <property type="evidence" value="ECO:0007669"/>
    <property type="project" value="TreeGrafter"/>
</dbReference>
<proteinExistence type="predicted"/>
<protein>
    <submittedName>
        <fullName evidence="1">Phosphoglycolate phosphatase-like HAD superfamily hydrolase</fullName>
    </submittedName>
</protein>
<dbReference type="PANTHER" id="PTHR43434:SF1">
    <property type="entry name" value="PHOSPHOGLYCOLATE PHOSPHATASE"/>
    <property type="match status" value="1"/>
</dbReference>
<name>A0A543NJQ3_9ACTN</name>
<organism evidence="1 2">
    <name type="scientific">Haloactinospora alba</name>
    <dbReference type="NCBI Taxonomy" id="405555"/>
    <lineage>
        <taxon>Bacteria</taxon>
        <taxon>Bacillati</taxon>
        <taxon>Actinomycetota</taxon>
        <taxon>Actinomycetes</taxon>
        <taxon>Streptosporangiales</taxon>
        <taxon>Nocardiopsidaceae</taxon>
        <taxon>Haloactinospora</taxon>
    </lineage>
</organism>
<keyword evidence="2" id="KW-1185">Reference proteome</keyword>
<dbReference type="Proteomes" id="UP000317422">
    <property type="component" value="Unassembled WGS sequence"/>
</dbReference>
<keyword evidence="1" id="KW-0378">Hydrolase</keyword>
<dbReference type="RefSeq" id="WP_141923610.1">
    <property type="nucleotide sequence ID" value="NZ_VFQC01000001.1"/>
</dbReference>
<dbReference type="InterPro" id="IPR036412">
    <property type="entry name" value="HAD-like_sf"/>
</dbReference>
<dbReference type="SUPFAM" id="SSF56784">
    <property type="entry name" value="HAD-like"/>
    <property type="match status" value="1"/>
</dbReference>
<dbReference type="PANTHER" id="PTHR43434">
    <property type="entry name" value="PHOSPHOGLYCOLATE PHOSPHATASE"/>
    <property type="match status" value="1"/>
</dbReference>
<reference evidence="1 2" key="1">
    <citation type="submission" date="2019-06" db="EMBL/GenBank/DDBJ databases">
        <title>Sequencing the genomes of 1000 actinobacteria strains.</title>
        <authorList>
            <person name="Klenk H.-P."/>
        </authorList>
    </citation>
    <scope>NUCLEOTIDE SEQUENCE [LARGE SCALE GENOMIC DNA]</scope>
    <source>
        <strain evidence="1 2">DSM 45015</strain>
    </source>
</reference>
<dbReference type="OrthoDB" id="4307245at2"/>
<dbReference type="InterPro" id="IPR023214">
    <property type="entry name" value="HAD_sf"/>
</dbReference>
<dbReference type="Pfam" id="PF00702">
    <property type="entry name" value="Hydrolase"/>
    <property type="match status" value="1"/>
</dbReference>
<dbReference type="InterPro" id="IPR023198">
    <property type="entry name" value="PGP-like_dom2"/>
</dbReference>
<dbReference type="GO" id="GO:0005829">
    <property type="term" value="C:cytosol"/>
    <property type="evidence" value="ECO:0007669"/>
    <property type="project" value="TreeGrafter"/>
</dbReference>
<comment type="caution">
    <text evidence="1">The sequence shown here is derived from an EMBL/GenBank/DDBJ whole genome shotgun (WGS) entry which is preliminary data.</text>
</comment>
<sequence length="224" mass="24636">MHDTPRTHHIVWDWNGTLFADAPVLIESTIEAFAALGMPPVTADLYRRVHTQPIPVFYERLAGRALSESEHASLAEAFHTAYLRRRSSLTLDEGAHHALEQTARAGLSQSLLSMYPHHRLLPLVRDFGIEPHFTRVEGQRGTNTEGKRQSLREHLRTIGVDGSRCLVIGDSVDDARAAAHVGARCVLYASGLHTAQDLARTGAPVVESLDEALTTARVPQQEAS</sequence>
<evidence type="ECO:0000313" key="1">
    <source>
        <dbReference type="EMBL" id="TQN32049.1"/>
    </source>
</evidence>
<gene>
    <name evidence="1" type="ORF">FHX37_1974</name>
</gene>
<dbReference type="Gene3D" id="1.10.150.240">
    <property type="entry name" value="Putative phosphatase, domain 2"/>
    <property type="match status" value="1"/>
</dbReference>
<dbReference type="SFLD" id="SFLDS00003">
    <property type="entry name" value="Haloacid_Dehalogenase"/>
    <property type="match status" value="1"/>
</dbReference>